<dbReference type="AlphaFoldDB" id="A0A9N9EQG6"/>
<dbReference type="PANTHER" id="PTHR31956">
    <property type="entry name" value="NON-SPECIFIC PHOSPHOLIPASE C4-RELATED"/>
    <property type="match status" value="1"/>
</dbReference>
<dbReference type="GO" id="GO:0016788">
    <property type="term" value="F:hydrolase activity, acting on ester bonds"/>
    <property type="evidence" value="ECO:0007669"/>
    <property type="project" value="InterPro"/>
</dbReference>
<protein>
    <submittedName>
        <fullName evidence="2">13741_t:CDS:1</fullName>
    </submittedName>
</protein>
<evidence type="ECO:0000313" key="3">
    <source>
        <dbReference type="Proteomes" id="UP000789759"/>
    </source>
</evidence>
<proteinExistence type="predicted"/>
<keyword evidence="3" id="KW-1185">Reference proteome</keyword>
<dbReference type="PANTHER" id="PTHR31956:SF8">
    <property type="entry name" value="ACID PHOSPHATASE PHOA (AFU_ORTHOLOGUE AFUA_1G03570)"/>
    <property type="match status" value="1"/>
</dbReference>
<keyword evidence="1" id="KW-0378">Hydrolase</keyword>
<dbReference type="GO" id="GO:0009395">
    <property type="term" value="P:phospholipid catabolic process"/>
    <property type="evidence" value="ECO:0007669"/>
    <property type="project" value="TreeGrafter"/>
</dbReference>
<dbReference type="EMBL" id="CAJVQA010009434">
    <property type="protein sequence ID" value="CAG8684897.1"/>
    <property type="molecule type" value="Genomic_DNA"/>
</dbReference>
<reference evidence="2" key="1">
    <citation type="submission" date="2021-06" db="EMBL/GenBank/DDBJ databases">
        <authorList>
            <person name="Kallberg Y."/>
            <person name="Tangrot J."/>
            <person name="Rosling A."/>
        </authorList>
    </citation>
    <scope>NUCLEOTIDE SEQUENCE</scope>
    <source>
        <strain evidence="2">FL966</strain>
    </source>
</reference>
<name>A0A9N9EQG6_9GLOM</name>
<gene>
    <name evidence="2" type="ORF">CPELLU_LOCUS11006</name>
</gene>
<feature type="non-terminal residue" evidence="2">
    <location>
        <position position="197"/>
    </location>
</feature>
<comment type="caution">
    <text evidence="2">The sequence shown here is derived from an EMBL/GenBank/DDBJ whole genome shotgun (WGS) entry which is preliminary data.</text>
</comment>
<dbReference type="Pfam" id="PF04185">
    <property type="entry name" value="Phosphoesterase"/>
    <property type="match status" value="1"/>
</dbReference>
<dbReference type="InterPro" id="IPR007312">
    <property type="entry name" value="Phosphoesterase"/>
</dbReference>
<accession>A0A9N9EQG6</accession>
<evidence type="ECO:0000313" key="2">
    <source>
        <dbReference type="EMBL" id="CAG8684897.1"/>
    </source>
</evidence>
<evidence type="ECO:0000256" key="1">
    <source>
        <dbReference type="ARBA" id="ARBA00022801"/>
    </source>
</evidence>
<dbReference type="Proteomes" id="UP000789759">
    <property type="component" value="Unassembled WGS sequence"/>
</dbReference>
<dbReference type="OrthoDB" id="5135119at2759"/>
<sequence>QYKTLICKAYNSPEGLLLNDFYATNDLFVHSIISSITLPQSMVQLLVSPMLLPPGTDLYTRKYDPFIDMEGIRINSVRCSKIVDASQLDTDISNNQVPQFAYYVPNQIDDGHDTSFNYSMTWFQSWFDARRNNPSFTMNTLFIIVWACGVSNNHVPCILYGSPVNPPSNHQDNTNYSTYSIMSTAEVNWNLGSCKKN</sequence>
<organism evidence="2 3">
    <name type="scientific">Cetraspora pellucida</name>
    <dbReference type="NCBI Taxonomy" id="1433469"/>
    <lineage>
        <taxon>Eukaryota</taxon>
        <taxon>Fungi</taxon>
        <taxon>Fungi incertae sedis</taxon>
        <taxon>Mucoromycota</taxon>
        <taxon>Glomeromycotina</taxon>
        <taxon>Glomeromycetes</taxon>
        <taxon>Diversisporales</taxon>
        <taxon>Gigasporaceae</taxon>
        <taxon>Cetraspora</taxon>
    </lineage>
</organism>